<dbReference type="HAMAP" id="MF_02126">
    <property type="entry name" value="RF_methyltr_PrmC"/>
    <property type="match status" value="1"/>
</dbReference>
<dbReference type="RefSeq" id="WP_182306129.1">
    <property type="nucleotide sequence ID" value="NZ_CP059896.1"/>
</dbReference>
<feature type="binding site" evidence="5">
    <location>
        <begin position="195"/>
        <end position="198"/>
    </location>
    <ligand>
        <name>substrate</name>
    </ligand>
</feature>
<reference evidence="9" key="1">
    <citation type="journal article" date="2019" name="Int. J. Syst. Evol. Microbiol.">
        <title>The Global Catalogue of Microorganisms (GCM) 10K type strain sequencing project: providing services to taxonomists for standard genome sequencing and annotation.</title>
        <authorList>
            <consortium name="The Broad Institute Genomics Platform"/>
            <consortium name="The Broad Institute Genome Sequencing Center for Infectious Disease"/>
            <person name="Wu L."/>
            <person name="Ma J."/>
        </authorList>
    </citation>
    <scope>NUCLEOTIDE SEQUENCE [LARGE SCALE GENOMIC DNA]</scope>
    <source>
        <strain evidence="9">KCTC 52231</strain>
    </source>
</reference>
<dbReference type="InterPro" id="IPR002052">
    <property type="entry name" value="DNA_methylase_N6_adenine_CS"/>
</dbReference>
<dbReference type="SUPFAM" id="SSF53335">
    <property type="entry name" value="S-adenosyl-L-methionine-dependent methyltransferases"/>
    <property type="match status" value="1"/>
</dbReference>
<dbReference type="GO" id="GO:0102559">
    <property type="term" value="F:peptide chain release factor N(5)-glutamine methyltransferase activity"/>
    <property type="evidence" value="ECO:0007669"/>
    <property type="project" value="UniProtKB-EC"/>
</dbReference>
<dbReference type="PANTHER" id="PTHR18895:SF74">
    <property type="entry name" value="MTRF1L RELEASE FACTOR GLUTAMINE METHYLTRANSFERASE"/>
    <property type="match status" value="1"/>
</dbReference>
<evidence type="ECO:0000259" key="6">
    <source>
        <dbReference type="Pfam" id="PF05175"/>
    </source>
</evidence>
<evidence type="ECO:0000256" key="1">
    <source>
        <dbReference type="ARBA" id="ARBA00022603"/>
    </source>
</evidence>
<feature type="binding site" evidence="5">
    <location>
        <position position="152"/>
    </location>
    <ligand>
        <name>S-adenosyl-L-methionine</name>
        <dbReference type="ChEBI" id="CHEBI:59789"/>
    </ligand>
</feature>
<evidence type="ECO:0000256" key="2">
    <source>
        <dbReference type="ARBA" id="ARBA00022679"/>
    </source>
</evidence>
<dbReference type="Pfam" id="PF17827">
    <property type="entry name" value="PrmC_N"/>
    <property type="match status" value="1"/>
</dbReference>
<comment type="similarity">
    <text evidence="5">Belongs to the protein N5-glutamine methyltransferase family. PrmC subfamily.</text>
</comment>
<dbReference type="EMBL" id="JBHRTG010000001">
    <property type="protein sequence ID" value="MFC3162040.1"/>
    <property type="molecule type" value="Genomic_DNA"/>
</dbReference>
<name>A0ABV7HUF5_9HYPH</name>
<feature type="binding site" evidence="5">
    <location>
        <position position="181"/>
    </location>
    <ligand>
        <name>S-adenosyl-L-methionine</name>
        <dbReference type="ChEBI" id="CHEBI:59789"/>
    </ligand>
</feature>
<proteinExistence type="inferred from homology"/>
<keyword evidence="3 5" id="KW-0949">S-adenosyl-L-methionine</keyword>
<dbReference type="InterPro" id="IPR050320">
    <property type="entry name" value="N5-glutamine_MTase"/>
</dbReference>
<dbReference type="InterPro" id="IPR019874">
    <property type="entry name" value="RF_methyltr_PrmC"/>
</dbReference>
<evidence type="ECO:0000313" key="8">
    <source>
        <dbReference type="EMBL" id="MFC3162040.1"/>
    </source>
</evidence>
<dbReference type="InterPro" id="IPR040758">
    <property type="entry name" value="PrmC_N"/>
</dbReference>
<evidence type="ECO:0000313" key="9">
    <source>
        <dbReference type="Proteomes" id="UP001595647"/>
    </source>
</evidence>
<comment type="function">
    <text evidence="5">Methylates the class 1 translation termination release factors RF1/PrfA and RF2/PrfB on the glutamine residue of the universally conserved GGQ motif.</text>
</comment>
<sequence length="294" mass="31274">MSGDRDTASALIAEARRCFAEANLADPATDARVLVAGALGLSLSDILMRGDVVISLEQAEDVRAAIARRCKHEPVHRILGHRAFYGLDLQLSPATLEPRPDTEVLVDCVLPHLKRTIAEKGAAQLLDVGVGTGAISLALLKECPQARAVGSDISEGALSTAERNAYINGVAERFETVRSAWFACIEGRFDIIVSNPPYIPTGVVAELDPEVRDYDPLAALDGGQDGLDAYRALAVGAGAFLEPCGVVAVEIGYDQKKSVTALFEAAGFCLVEARRDYGGNDRVLLFTTRNCCGC</sequence>
<feature type="domain" description="Release factor glutamine methyltransferase N-terminal" evidence="7">
    <location>
        <begin position="11"/>
        <end position="80"/>
    </location>
</feature>
<comment type="caution">
    <text evidence="8">The sequence shown here is derived from an EMBL/GenBank/DDBJ whole genome shotgun (WGS) entry which is preliminary data.</text>
</comment>
<dbReference type="InterPro" id="IPR004556">
    <property type="entry name" value="HemK-like"/>
</dbReference>
<feature type="domain" description="Methyltransferase small" evidence="6">
    <location>
        <begin position="115"/>
        <end position="198"/>
    </location>
</feature>
<keyword evidence="2 5" id="KW-0808">Transferase</keyword>
<keyword evidence="9" id="KW-1185">Reference proteome</keyword>
<dbReference type="PANTHER" id="PTHR18895">
    <property type="entry name" value="HEMK METHYLTRANSFERASE"/>
    <property type="match status" value="1"/>
</dbReference>
<keyword evidence="1 5" id="KW-0489">Methyltransferase</keyword>
<dbReference type="NCBIfam" id="TIGR00536">
    <property type="entry name" value="hemK_fam"/>
    <property type="match status" value="1"/>
</dbReference>
<dbReference type="Gene3D" id="3.40.50.150">
    <property type="entry name" value="Vaccinia Virus protein VP39"/>
    <property type="match status" value="1"/>
</dbReference>
<feature type="binding site" evidence="5">
    <location>
        <position position="195"/>
    </location>
    <ligand>
        <name>S-adenosyl-L-methionine</name>
        <dbReference type="ChEBI" id="CHEBI:59789"/>
    </ligand>
</feature>
<dbReference type="InterPro" id="IPR029063">
    <property type="entry name" value="SAM-dependent_MTases_sf"/>
</dbReference>
<dbReference type="InterPro" id="IPR007848">
    <property type="entry name" value="Small_mtfrase_dom"/>
</dbReference>
<dbReference type="NCBIfam" id="TIGR03534">
    <property type="entry name" value="RF_mod_PrmC"/>
    <property type="match status" value="1"/>
</dbReference>
<dbReference type="Pfam" id="PF05175">
    <property type="entry name" value="MTS"/>
    <property type="match status" value="1"/>
</dbReference>
<evidence type="ECO:0000256" key="3">
    <source>
        <dbReference type="ARBA" id="ARBA00022691"/>
    </source>
</evidence>
<dbReference type="CDD" id="cd02440">
    <property type="entry name" value="AdoMet_MTases"/>
    <property type="match status" value="1"/>
</dbReference>
<evidence type="ECO:0000256" key="5">
    <source>
        <dbReference type="HAMAP-Rule" id="MF_02126"/>
    </source>
</evidence>
<organism evidence="8 9">
    <name type="scientific">Ciceribacter thiooxidans</name>
    <dbReference type="NCBI Taxonomy" id="1969821"/>
    <lineage>
        <taxon>Bacteria</taxon>
        <taxon>Pseudomonadati</taxon>
        <taxon>Pseudomonadota</taxon>
        <taxon>Alphaproteobacteria</taxon>
        <taxon>Hyphomicrobiales</taxon>
        <taxon>Rhizobiaceae</taxon>
        <taxon>Ciceribacter</taxon>
    </lineage>
</organism>
<dbReference type="Proteomes" id="UP001595647">
    <property type="component" value="Unassembled WGS sequence"/>
</dbReference>
<evidence type="ECO:0000259" key="7">
    <source>
        <dbReference type="Pfam" id="PF17827"/>
    </source>
</evidence>
<gene>
    <name evidence="5 8" type="primary">prmC</name>
    <name evidence="8" type="ORF">ACFOHV_01975</name>
</gene>
<feature type="binding site" evidence="5">
    <location>
        <begin position="129"/>
        <end position="133"/>
    </location>
    <ligand>
        <name>S-adenosyl-L-methionine</name>
        <dbReference type="ChEBI" id="CHEBI:59789"/>
    </ligand>
</feature>
<protein>
    <recommendedName>
        <fullName evidence="5">Release factor glutamine methyltransferase</fullName>
        <shortName evidence="5">RF MTase</shortName>
        <ecNumber evidence="5">2.1.1.297</ecNumber>
    </recommendedName>
    <alternativeName>
        <fullName evidence="5">N5-glutamine methyltransferase PrmC</fullName>
    </alternativeName>
    <alternativeName>
        <fullName evidence="5">Protein-(glutamine-N5) MTase PrmC</fullName>
    </alternativeName>
    <alternativeName>
        <fullName evidence="5">Protein-glutamine N-methyltransferase PrmC</fullName>
    </alternativeName>
</protein>
<evidence type="ECO:0000256" key="4">
    <source>
        <dbReference type="ARBA" id="ARBA00048391"/>
    </source>
</evidence>
<dbReference type="PROSITE" id="PS00092">
    <property type="entry name" value="N6_MTASE"/>
    <property type="match status" value="1"/>
</dbReference>
<dbReference type="EC" id="2.1.1.297" evidence="5"/>
<dbReference type="Gene3D" id="1.10.8.10">
    <property type="entry name" value="DNA helicase RuvA subunit, C-terminal domain"/>
    <property type="match status" value="1"/>
</dbReference>
<accession>A0ABV7HUF5</accession>
<comment type="catalytic activity">
    <reaction evidence="4 5">
        <text>L-glutaminyl-[peptide chain release factor] + S-adenosyl-L-methionine = N(5)-methyl-L-glutaminyl-[peptide chain release factor] + S-adenosyl-L-homocysteine + H(+)</text>
        <dbReference type="Rhea" id="RHEA:42896"/>
        <dbReference type="Rhea" id="RHEA-COMP:10271"/>
        <dbReference type="Rhea" id="RHEA-COMP:10272"/>
        <dbReference type="ChEBI" id="CHEBI:15378"/>
        <dbReference type="ChEBI" id="CHEBI:30011"/>
        <dbReference type="ChEBI" id="CHEBI:57856"/>
        <dbReference type="ChEBI" id="CHEBI:59789"/>
        <dbReference type="ChEBI" id="CHEBI:61891"/>
        <dbReference type="EC" id="2.1.1.297"/>
    </reaction>
</comment>
<dbReference type="GO" id="GO:0032259">
    <property type="term" value="P:methylation"/>
    <property type="evidence" value="ECO:0007669"/>
    <property type="project" value="UniProtKB-KW"/>
</dbReference>